<keyword evidence="1" id="KW-0812">Transmembrane</keyword>
<evidence type="ECO:0000313" key="4">
    <source>
        <dbReference type="Proteomes" id="UP001501436"/>
    </source>
</evidence>
<evidence type="ECO:0000256" key="1">
    <source>
        <dbReference type="SAM" id="Phobius"/>
    </source>
</evidence>
<keyword evidence="1" id="KW-0472">Membrane</keyword>
<dbReference type="Gene3D" id="1.20.144.10">
    <property type="entry name" value="Phosphatidic acid phosphatase type 2/haloperoxidase"/>
    <property type="match status" value="1"/>
</dbReference>
<protein>
    <submittedName>
        <fullName evidence="3">Phosphatase PAP2 family protein</fullName>
    </submittedName>
</protein>
<dbReference type="EMBL" id="BAABJI010000001">
    <property type="protein sequence ID" value="GAA4910420.1"/>
    <property type="molecule type" value="Genomic_DNA"/>
</dbReference>
<organism evidence="3 4">
    <name type="scientific">Mucilaginibacter defluvii</name>
    <dbReference type="NCBI Taxonomy" id="1196019"/>
    <lineage>
        <taxon>Bacteria</taxon>
        <taxon>Pseudomonadati</taxon>
        <taxon>Bacteroidota</taxon>
        <taxon>Sphingobacteriia</taxon>
        <taxon>Sphingobacteriales</taxon>
        <taxon>Sphingobacteriaceae</taxon>
        <taxon>Mucilaginibacter</taxon>
    </lineage>
</organism>
<reference evidence="4" key="1">
    <citation type="journal article" date="2019" name="Int. J. Syst. Evol. Microbiol.">
        <title>The Global Catalogue of Microorganisms (GCM) 10K type strain sequencing project: providing services to taxonomists for standard genome sequencing and annotation.</title>
        <authorList>
            <consortium name="The Broad Institute Genomics Platform"/>
            <consortium name="The Broad Institute Genome Sequencing Center for Infectious Disease"/>
            <person name="Wu L."/>
            <person name="Ma J."/>
        </authorList>
    </citation>
    <scope>NUCLEOTIDE SEQUENCE [LARGE SCALE GENOMIC DNA]</scope>
    <source>
        <strain evidence="4">JCM 18283</strain>
    </source>
</reference>
<keyword evidence="4" id="KW-1185">Reference proteome</keyword>
<evidence type="ECO:0000259" key="2">
    <source>
        <dbReference type="SMART" id="SM00014"/>
    </source>
</evidence>
<feature type="domain" description="Phosphatidic acid phosphatase type 2/haloperoxidase" evidence="2">
    <location>
        <begin position="119"/>
        <end position="220"/>
    </location>
</feature>
<evidence type="ECO:0000313" key="3">
    <source>
        <dbReference type="EMBL" id="GAA4910420.1"/>
    </source>
</evidence>
<dbReference type="Proteomes" id="UP001501436">
    <property type="component" value="Unassembled WGS sequence"/>
</dbReference>
<dbReference type="InterPro" id="IPR036938">
    <property type="entry name" value="PAP2/HPO_sf"/>
</dbReference>
<dbReference type="Pfam" id="PF01569">
    <property type="entry name" value="PAP2"/>
    <property type="match status" value="1"/>
</dbReference>
<comment type="caution">
    <text evidence="3">The sequence shown here is derived from an EMBL/GenBank/DDBJ whole genome shotgun (WGS) entry which is preliminary data.</text>
</comment>
<name>A0ABP9FPZ3_9SPHI</name>
<accession>A0ABP9FPZ3</accession>
<dbReference type="SMART" id="SM00014">
    <property type="entry name" value="acidPPc"/>
    <property type="match status" value="1"/>
</dbReference>
<keyword evidence="1" id="KW-1133">Transmembrane helix</keyword>
<gene>
    <name evidence="3" type="ORF">GCM10023313_11960</name>
</gene>
<proteinExistence type="predicted"/>
<dbReference type="CDD" id="cd03394">
    <property type="entry name" value="PAP2_like_5"/>
    <property type="match status" value="1"/>
</dbReference>
<sequence length="259" mass="28577">MSCILFLSLPFGIASAQVRPDTAKIDTARSLTVLPDSVKPLKSKFRAFIVPAAFISYGALSFALPPIRQVDHSIHNEMTQHYPNFRSTIDNYLQFAPTVGVYALNFAGVQGKNTFIDRTILLVMSEAIFYAATAGLKAATGRLRPDGSNRYSWPSGHAGNAFTSAEFMAQEFSGRSPWYGVMAYSFATTTAVMRIYNDKHWFSDIIAGAGFGIIATKTAYYIYPAIRKKLFRAKEGKNKALLLPSFRYGTPGILFTATF</sequence>
<dbReference type="InterPro" id="IPR000326">
    <property type="entry name" value="PAP2/HPO"/>
</dbReference>
<feature type="transmembrane region" description="Helical" evidence="1">
    <location>
        <begin position="202"/>
        <end position="223"/>
    </location>
</feature>
<dbReference type="SUPFAM" id="SSF48317">
    <property type="entry name" value="Acid phosphatase/Vanadium-dependent haloperoxidase"/>
    <property type="match status" value="1"/>
</dbReference>